<sequence>MPTLEPVVAPCWCCAGEFAEVDLVRLGARPEAAICLDCARFVKRRAVARRDEHRRTPFGAVRGGVQRVRDRVISNGWHERGPLGAFLRRLDRFLP</sequence>
<dbReference type="RefSeq" id="WP_218601104.1">
    <property type="nucleotide sequence ID" value="NZ_JADQDJ010000011.1"/>
</dbReference>
<evidence type="ECO:0008006" key="3">
    <source>
        <dbReference type="Google" id="ProtNLM"/>
    </source>
</evidence>
<dbReference type="EMBL" id="JADQDK010000001">
    <property type="protein sequence ID" value="MBW0133239.1"/>
    <property type="molecule type" value="Genomic_DNA"/>
</dbReference>
<gene>
    <name evidence="1" type="ORF">I4I81_03080</name>
</gene>
<name>A0ABS6ULY2_9PSEU</name>
<dbReference type="Proteomes" id="UP000694287">
    <property type="component" value="Unassembled WGS sequence"/>
</dbReference>
<evidence type="ECO:0000313" key="2">
    <source>
        <dbReference type="Proteomes" id="UP000694287"/>
    </source>
</evidence>
<comment type="caution">
    <text evidence="1">The sequence shown here is derived from an EMBL/GenBank/DDBJ whole genome shotgun (WGS) entry which is preliminary data.</text>
</comment>
<proteinExistence type="predicted"/>
<evidence type="ECO:0000313" key="1">
    <source>
        <dbReference type="EMBL" id="MBW0133239.1"/>
    </source>
</evidence>
<reference evidence="1 2" key="1">
    <citation type="submission" date="2020-11" db="EMBL/GenBank/DDBJ databases">
        <title>Pseudonocardia abyssalis sp. nov. and Pseudonocardia oceani sp. nov., description and phylogenomic analysis of two novel actinomycetes isolated from the deep Southern Ocean.</title>
        <authorList>
            <person name="Parra J."/>
        </authorList>
    </citation>
    <scope>NUCLEOTIDE SEQUENCE [LARGE SCALE GENOMIC DNA]</scope>
    <source>
        <strain evidence="1 2">KRD-168</strain>
    </source>
</reference>
<keyword evidence="2" id="KW-1185">Reference proteome</keyword>
<protein>
    <recommendedName>
        <fullName evidence="3">ClpX-type ZB domain-containing protein</fullName>
    </recommendedName>
</protein>
<organism evidence="1 2">
    <name type="scientific">Pseudonocardia abyssalis</name>
    <dbReference type="NCBI Taxonomy" id="2792008"/>
    <lineage>
        <taxon>Bacteria</taxon>
        <taxon>Bacillati</taxon>
        <taxon>Actinomycetota</taxon>
        <taxon>Actinomycetes</taxon>
        <taxon>Pseudonocardiales</taxon>
        <taxon>Pseudonocardiaceae</taxon>
        <taxon>Pseudonocardia</taxon>
    </lineage>
</organism>
<accession>A0ABS6ULY2</accession>